<feature type="domain" description="PARP alpha-helical" evidence="22">
    <location>
        <begin position="98"/>
        <end position="217"/>
    </location>
</feature>
<evidence type="ECO:0000256" key="1">
    <source>
        <dbReference type="ARBA" id="ARBA00000438"/>
    </source>
</evidence>
<keyword evidence="15" id="KW-0333">Golgi apparatus</keyword>
<keyword evidence="13 20" id="KW-1133">Transmembrane helix</keyword>
<feature type="transmembrane region" description="Helical" evidence="20">
    <location>
        <begin position="532"/>
        <end position="554"/>
    </location>
</feature>
<dbReference type="PANTHER" id="PTHR10459:SF106">
    <property type="entry name" value="PROTEIN ADP-RIBOSYLTRANSFERASE PARP3"/>
    <property type="match status" value="1"/>
</dbReference>
<dbReference type="InterPro" id="IPR036616">
    <property type="entry name" value="Poly(ADP-ribose)pol_reg_dom_sf"/>
</dbReference>
<dbReference type="EMBL" id="JBBPBM010000020">
    <property type="protein sequence ID" value="KAK8550792.1"/>
    <property type="molecule type" value="Genomic_DNA"/>
</dbReference>
<feature type="transmembrane region" description="Helical" evidence="20">
    <location>
        <begin position="628"/>
        <end position="650"/>
    </location>
</feature>
<evidence type="ECO:0000256" key="6">
    <source>
        <dbReference type="ARBA" id="ARBA00005227"/>
    </source>
</evidence>
<evidence type="ECO:0000256" key="16">
    <source>
        <dbReference type="ARBA" id="ARBA00023136"/>
    </source>
</evidence>
<dbReference type="InterPro" id="IPR012317">
    <property type="entry name" value="Poly(ADP-ribose)pol_cat_dom"/>
</dbReference>
<comment type="function">
    <text evidence="18">Involved in the base excision repair (BER) pathway, by catalyzing the poly(ADP-ribosyl)ation of a limited number of acceptor proteins involved in chromatin architecture and in DNA metabolism. This modification follows DNA damages and appears as an obligatory step in a detection/signaling pathway leading to the reparation of DNA strand breaks.</text>
</comment>
<feature type="domain" description="PARP catalytic" evidence="21">
    <location>
        <begin position="226"/>
        <end position="457"/>
    </location>
</feature>
<dbReference type="PANTHER" id="PTHR10459">
    <property type="entry name" value="DNA LIGASE"/>
    <property type="match status" value="1"/>
</dbReference>
<evidence type="ECO:0000256" key="5">
    <source>
        <dbReference type="ARBA" id="ARBA00004653"/>
    </source>
</evidence>
<dbReference type="Pfam" id="PF02990">
    <property type="entry name" value="EMP70"/>
    <property type="match status" value="2"/>
</dbReference>
<dbReference type="SUPFAM" id="SSF56399">
    <property type="entry name" value="ADP-ribosylation"/>
    <property type="match status" value="1"/>
</dbReference>
<dbReference type="InterPro" id="IPR004102">
    <property type="entry name" value="Poly(ADP-ribose)pol_reg_dom"/>
</dbReference>
<evidence type="ECO:0000256" key="19">
    <source>
        <dbReference type="RuleBase" id="RU362114"/>
    </source>
</evidence>
<dbReference type="InterPro" id="IPR050800">
    <property type="entry name" value="ARTD/PARP"/>
</dbReference>
<dbReference type="Pfam" id="PF02877">
    <property type="entry name" value="PARP_reg"/>
    <property type="match status" value="1"/>
</dbReference>
<sequence length="666" mass="75764">MQLIKVPDGNLNLYYKKGRVGDDPNALERLEEWKDVDGAVKEFVRLFEEVTGNDFEPWEREKKFQKKPLKFYPIDMDDGVDVRCGGLGLRQLGVAATHCKLEPTVANFMKILCSQEIYRYALMEMDLDAPDLPMGMLSNIHLKKCEEVLLEFVEKLKSMKESGPKAEAVWSDFSQRWFTLMHSVRPFIFRDYQELADHCAASFECVRDIVVASHVIGHMGDDTLDDPLSDRYKRIGCTISPVDKDSDDYKMILNYVEKTYEPVKVADIEYEISVENIFSVETKEGASFDEVKKLANKRLLWCGTRSSNLLRHLHKGFQPASCSLPVPGYMFGKGIVCSDAAAEAARYGFTAVDRPEGFLVLAVFSQGEEIIELKNPPEDTKQFEEKKVCVKGLGRKKPDESEFIDWKDDIKVPCGRLIPSEHKDSPLEYNEYTVYDPKQSLLLICLGILYPYNRGTLCTVLVILYSLSSVVAGYTTASFHCQFAETGWERSVLLAGIMYAGPLFVIGLNLSHLVLRKDTQERFLHWHGTGKLLVRCFLGVSYLLVLLSSSYNIYMRACGDTLTLPSILFIMFIILILLTAILSVGLTYIQLSVEDHQWWWRSVLCGGSTSIFMFVYCIYFYARSSMSGLLQFSFVVGYNACMCYAFFLMLGTVGSRSSLIFVRYIY</sequence>
<evidence type="ECO:0000313" key="24">
    <source>
        <dbReference type="EMBL" id="KAK8550792.1"/>
    </source>
</evidence>
<keyword evidence="16 20" id="KW-0472">Membrane</keyword>
<evidence type="ECO:0000259" key="22">
    <source>
        <dbReference type="PROSITE" id="PS51060"/>
    </source>
</evidence>
<evidence type="ECO:0000256" key="20">
    <source>
        <dbReference type="SAM" id="Phobius"/>
    </source>
</evidence>
<name>A0ABR2E4B0_9ROSI</name>
<dbReference type="PROSITE" id="PS51977">
    <property type="entry name" value="WGR"/>
    <property type="match status" value="1"/>
</dbReference>
<evidence type="ECO:0000259" key="21">
    <source>
        <dbReference type="PROSITE" id="PS51059"/>
    </source>
</evidence>
<evidence type="ECO:0000256" key="7">
    <source>
        <dbReference type="ARBA" id="ARBA00022676"/>
    </source>
</evidence>
<organism evidence="24 25">
    <name type="scientific">Hibiscus sabdariffa</name>
    <name type="common">roselle</name>
    <dbReference type="NCBI Taxonomy" id="183260"/>
    <lineage>
        <taxon>Eukaryota</taxon>
        <taxon>Viridiplantae</taxon>
        <taxon>Streptophyta</taxon>
        <taxon>Embryophyta</taxon>
        <taxon>Tracheophyta</taxon>
        <taxon>Spermatophyta</taxon>
        <taxon>Magnoliopsida</taxon>
        <taxon>eudicotyledons</taxon>
        <taxon>Gunneridae</taxon>
        <taxon>Pentapetalae</taxon>
        <taxon>rosids</taxon>
        <taxon>malvids</taxon>
        <taxon>Malvales</taxon>
        <taxon>Malvaceae</taxon>
        <taxon>Malvoideae</taxon>
        <taxon>Hibiscus</taxon>
    </lineage>
</organism>
<comment type="catalytic activity">
    <reaction evidence="1">
        <text>L-aspartyl-[protein] + NAD(+) = 4-O-(ADP-D-ribosyl)-L-aspartyl-[protein] + nicotinamide</text>
        <dbReference type="Rhea" id="RHEA:54424"/>
        <dbReference type="Rhea" id="RHEA-COMP:9867"/>
        <dbReference type="Rhea" id="RHEA-COMP:13832"/>
        <dbReference type="ChEBI" id="CHEBI:17154"/>
        <dbReference type="ChEBI" id="CHEBI:29961"/>
        <dbReference type="ChEBI" id="CHEBI:57540"/>
        <dbReference type="ChEBI" id="CHEBI:138102"/>
    </reaction>
</comment>
<evidence type="ECO:0000256" key="13">
    <source>
        <dbReference type="ARBA" id="ARBA00022989"/>
    </source>
</evidence>
<dbReference type="SUPFAM" id="SSF47587">
    <property type="entry name" value="Domain of poly(ADP-ribose) polymerase"/>
    <property type="match status" value="1"/>
</dbReference>
<dbReference type="Gene3D" id="3.90.228.10">
    <property type="match status" value="1"/>
</dbReference>
<dbReference type="CDD" id="cd01437">
    <property type="entry name" value="parp_like"/>
    <property type="match status" value="1"/>
</dbReference>
<accession>A0ABR2E4B0</accession>
<keyword evidence="12" id="KW-0967">Endosome</keyword>
<comment type="subcellular location">
    <subcellularLocation>
        <location evidence="4">Endosome membrane</location>
        <topology evidence="4">Multi-pass membrane protein</topology>
    </subcellularLocation>
    <subcellularLocation>
        <location evidence="5">Golgi apparatus membrane</location>
        <topology evidence="5">Multi-pass membrane protein</topology>
    </subcellularLocation>
    <subcellularLocation>
        <location evidence="3">Nucleus</location>
    </subcellularLocation>
</comment>
<keyword evidence="10" id="KW-0548">Nucleotidyltransferase</keyword>
<dbReference type="Pfam" id="PF00644">
    <property type="entry name" value="PARP"/>
    <property type="match status" value="1"/>
</dbReference>
<dbReference type="EC" id="2.4.2.-" evidence="19"/>
<protein>
    <recommendedName>
        <fullName evidence="19">Poly [ADP-ribose] polymerase</fullName>
        <shortName evidence="19">PARP</shortName>
        <ecNumber evidence="19">2.4.2.-</ecNumber>
    </recommendedName>
</protein>
<feature type="transmembrane region" description="Helical" evidence="20">
    <location>
        <begin position="566"/>
        <end position="586"/>
    </location>
</feature>
<feature type="transmembrane region" description="Helical" evidence="20">
    <location>
        <begin position="457"/>
        <end position="479"/>
    </location>
</feature>
<keyword evidence="14 19" id="KW-0520">NAD</keyword>
<evidence type="ECO:0000256" key="17">
    <source>
        <dbReference type="ARBA" id="ARBA00023242"/>
    </source>
</evidence>
<reference evidence="24 25" key="1">
    <citation type="journal article" date="2024" name="G3 (Bethesda)">
        <title>Genome assembly of Hibiscus sabdariffa L. provides insights into metabolisms of medicinal natural products.</title>
        <authorList>
            <person name="Kim T."/>
        </authorList>
    </citation>
    <scope>NUCLEOTIDE SEQUENCE [LARGE SCALE GENOMIC DNA]</scope>
    <source>
        <strain evidence="24">TK-2024</strain>
        <tissue evidence="24">Old leaves</tissue>
    </source>
</reference>
<dbReference type="SMART" id="SM00773">
    <property type="entry name" value="WGR"/>
    <property type="match status" value="1"/>
</dbReference>
<dbReference type="InterPro" id="IPR004240">
    <property type="entry name" value="EMP70"/>
</dbReference>
<keyword evidence="7 19" id="KW-0328">Glycosyltransferase</keyword>
<dbReference type="InterPro" id="IPR036930">
    <property type="entry name" value="WGR_dom_sf"/>
</dbReference>
<keyword evidence="25" id="KW-1185">Reference proteome</keyword>
<keyword evidence="17" id="KW-0539">Nucleus</keyword>
<keyword evidence="8 19" id="KW-0808">Transferase</keyword>
<evidence type="ECO:0000256" key="10">
    <source>
        <dbReference type="ARBA" id="ARBA00022695"/>
    </source>
</evidence>
<evidence type="ECO:0000256" key="12">
    <source>
        <dbReference type="ARBA" id="ARBA00022753"/>
    </source>
</evidence>
<feature type="transmembrane region" description="Helical" evidence="20">
    <location>
        <begin position="598"/>
        <end position="622"/>
    </location>
</feature>
<evidence type="ECO:0000256" key="9">
    <source>
        <dbReference type="ARBA" id="ARBA00022692"/>
    </source>
</evidence>
<evidence type="ECO:0000256" key="18">
    <source>
        <dbReference type="ARBA" id="ARBA00024945"/>
    </source>
</evidence>
<evidence type="ECO:0000256" key="8">
    <source>
        <dbReference type="ARBA" id="ARBA00022679"/>
    </source>
</evidence>
<keyword evidence="11" id="KW-0732">Signal</keyword>
<comment type="catalytic activity">
    <reaction evidence="2">
        <text>L-glutamyl-[protein] + NAD(+) = 5-O-(ADP-D-ribosyl)-L-glutamyl-[protein] + nicotinamide</text>
        <dbReference type="Rhea" id="RHEA:58224"/>
        <dbReference type="Rhea" id="RHEA-COMP:10208"/>
        <dbReference type="Rhea" id="RHEA-COMP:15089"/>
        <dbReference type="ChEBI" id="CHEBI:17154"/>
        <dbReference type="ChEBI" id="CHEBI:29973"/>
        <dbReference type="ChEBI" id="CHEBI:57540"/>
        <dbReference type="ChEBI" id="CHEBI:142540"/>
    </reaction>
</comment>
<proteinExistence type="inferred from homology"/>
<evidence type="ECO:0000256" key="14">
    <source>
        <dbReference type="ARBA" id="ARBA00023027"/>
    </source>
</evidence>
<evidence type="ECO:0000256" key="11">
    <source>
        <dbReference type="ARBA" id="ARBA00022729"/>
    </source>
</evidence>
<comment type="similarity">
    <text evidence="6">Belongs to the nonaspanin (TM9SF) (TC 9.A.2) family.</text>
</comment>
<feature type="domain" description="WGR" evidence="23">
    <location>
        <begin position="1"/>
        <end position="71"/>
    </location>
</feature>
<feature type="transmembrane region" description="Helical" evidence="20">
    <location>
        <begin position="491"/>
        <end position="511"/>
    </location>
</feature>
<evidence type="ECO:0000313" key="25">
    <source>
        <dbReference type="Proteomes" id="UP001472677"/>
    </source>
</evidence>
<dbReference type="InterPro" id="IPR008893">
    <property type="entry name" value="WGR_domain"/>
</dbReference>
<evidence type="ECO:0000259" key="23">
    <source>
        <dbReference type="PROSITE" id="PS51977"/>
    </source>
</evidence>
<dbReference type="Proteomes" id="UP001472677">
    <property type="component" value="Unassembled WGS sequence"/>
</dbReference>
<dbReference type="Gene3D" id="1.20.142.10">
    <property type="entry name" value="Poly(ADP-ribose) polymerase, regulatory domain"/>
    <property type="match status" value="1"/>
</dbReference>
<evidence type="ECO:0000256" key="2">
    <source>
        <dbReference type="ARBA" id="ARBA00000459"/>
    </source>
</evidence>
<keyword evidence="9 20" id="KW-0812">Transmembrane</keyword>
<gene>
    <name evidence="24" type="ORF">V6N12_039480</name>
</gene>
<dbReference type="PROSITE" id="PS51059">
    <property type="entry name" value="PARP_CATALYTIC"/>
    <property type="match status" value="1"/>
</dbReference>
<comment type="caution">
    <text evidence="24">The sequence shown here is derived from an EMBL/GenBank/DDBJ whole genome shotgun (WGS) entry which is preliminary data.</text>
</comment>
<evidence type="ECO:0000256" key="15">
    <source>
        <dbReference type="ARBA" id="ARBA00023034"/>
    </source>
</evidence>
<evidence type="ECO:0000256" key="4">
    <source>
        <dbReference type="ARBA" id="ARBA00004337"/>
    </source>
</evidence>
<dbReference type="PROSITE" id="PS51060">
    <property type="entry name" value="PARP_ALPHA_HD"/>
    <property type="match status" value="1"/>
</dbReference>
<dbReference type="SUPFAM" id="SSF142921">
    <property type="entry name" value="WGR domain-like"/>
    <property type="match status" value="1"/>
</dbReference>
<evidence type="ECO:0000256" key="3">
    <source>
        <dbReference type="ARBA" id="ARBA00004123"/>
    </source>
</evidence>